<dbReference type="InterPro" id="IPR032710">
    <property type="entry name" value="NTF2-like_dom_sf"/>
</dbReference>
<accession>A0A285EI59</accession>
<evidence type="ECO:0000313" key="2">
    <source>
        <dbReference type="Proteomes" id="UP000219514"/>
    </source>
</evidence>
<gene>
    <name evidence="1" type="ORF">SAMN06893097_111216</name>
</gene>
<dbReference type="AlphaFoldDB" id="A0A285EI59"/>
<proteinExistence type="predicted"/>
<dbReference type="Gene3D" id="3.10.450.50">
    <property type="match status" value="1"/>
</dbReference>
<organism evidence="1 2">
    <name type="scientific">Geodermatophilus sabuli</name>
    <dbReference type="NCBI Taxonomy" id="1564158"/>
    <lineage>
        <taxon>Bacteria</taxon>
        <taxon>Bacillati</taxon>
        <taxon>Actinomycetota</taxon>
        <taxon>Actinomycetes</taxon>
        <taxon>Geodermatophilales</taxon>
        <taxon>Geodermatophilaceae</taxon>
        <taxon>Geodermatophilus</taxon>
    </lineage>
</organism>
<dbReference type="SUPFAM" id="SSF54427">
    <property type="entry name" value="NTF2-like"/>
    <property type="match status" value="1"/>
</dbReference>
<dbReference type="EMBL" id="OBDO01000011">
    <property type="protein sequence ID" value="SNX98700.1"/>
    <property type="molecule type" value="Genomic_DNA"/>
</dbReference>
<name>A0A285EI59_9ACTN</name>
<dbReference type="GO" id="GO:0030638">
    <property type="term" value="P:polyketide metabolic process"/>
    <property type="evidence" value="ECO:0007669"/>
    <property type="project" value="InterPro"/>
</dbReference>
<dbReference type="Pfam" id="PF07366">
    <property type="entry name" value="SnoaL"/>
    <property type="match status" value="1"/>
</dbReference>
<dbReference type="Proteomes" id="UP000219514">
    <property type="component" value="Unassembled WGS sequence"/>
</dbReference>
<reference evidence="1 2" key="1">
    <citation type="submission" date="2017-09" db="EMBL/GenBank/DDBJ databases">
        <authorList>
            <person name="Ehlers B."/>
            <person name="Leendertz F.H."/>
        </authorList>
    </citation>
    <scope>NUCLEOTIDE SEQUENCE [LARGE SCALE GENOMIC DNA]</scope>
    <source>
        <strain evidence="1 2">DSM 46844</strain>
    </source>
</reference>
<protein>
    <submittedName>
        <fullName evidence="1">SnoaL-like polyketide cyclase</fullName>
    </submittedName>
</protein>
<evidence type="ECO:0000313" key="1">
    <source>
        <dbReference type="EMBL" id="SNX98700.1"/>
    </source>
</evidence>
<dbReference type="InterPro" id="IPR009959">
    <property type="entry name" value="Cyclase_SnoaL-like"/>
</dbReference>
<sequence>MLSVGENKRLVARMVAEVINRGDLGAIDRSFASEIAAAARAWVAPFREAFADVHMQTVALVGEGDTVVGSFRCSGTQTGPWMGRPATGRAFRDVREVCWFTVRDGRIVDWWGLEDNDERRRQLRSSGATT</sequence>
<keyword evidence="2" id="KW-1185">Reference proteome</keyword>